<keyword evidence="1" id="KW-0175">Coiled coil</keyword>
<feature type="region of interest" description="Disordered" evidence="2">
    <location>
        <begin position="434"/>
        <end position="462"/>
    </location>
</feature>
<name>A0A0V0R8Z1_PSEPJ</name>
<evidence type="ECO:0000256" key="2">
    <source>
        <dbReference type="SAM" id="MobiDB-lite"/>
    </source>
</evidence>
<protein>
    <submittedName>
        <fullName evidence="3">Uncharacterized protein</fullName>
    </submittedName>
</protein>
<comment type="caution">
    <text evidence="3">The sequence shown here is derived from an EMBL/GenBank/DDBJ whole genome shotgun (WGS) entry which is preliminary data.</text>
</comment>
<evidence type="ECO:0000313" key="4">
    <source>
        <dbReference type="Proteomes" id="UP000054937"/>
    </source>
</evidence>
<evidence type="ECO:0000313" key="3">
    <source>
        <dbReference type="EMBL" id="KRX10966.1"/>
    </source>
</evidence>
<dbReference type="EMBL" id="LDAU01000013">
    <property type="protein sequence ID" value="KRX10966.1"/>
    <property type="molecule type" value="Genomic_DNA"/>
</dbReference>
<accession>A0A0V0R8Z1</accession>
<feature type="coiled-coil region" evidence="1">
    <location>
        <begin position="259"/>
        <end position="286"/>
    </location>
</feature>
<gene>
    <name evidence="3" type="ORF">PPERSA_12090</name>
</gene>
<keyword evidence="4" id="KW-1185">Reference proteome</keyword>
<reference evidence="3 4" key="1">
    <citation type="journal article" date="2015" name="Sci. Rep.">
        <title>Genome of the facultative scuticociliatosis pathogen Pseudocohnilembus persalinus provides insight into its virulence through horizontal gene transfer.</title>
        <authorList>
            <person name="Xiong J."/>
            <person name="Wang G."/>
            <person name="Cheng J."/>
            <person name="Tian M."/>
            <person name="Pan X."/>
            <person name="Warren A."/>
            <person name="Jiang C."/>
            <person name="Yuan D."/>
            <person name="Miao W."/>
        </authorList>
    </citation>
    <scope>NUCLEOTIDE SEQUENCE [LARGE SCALE GENOMIC DNA]</scope>
    <source>
        <strain evidence="3">36N120E</strain>
    </source>
</reference>
<proteinExistence type="predicted"/>
<evidence type="ECO:0000256" key="1">
    <source>
        <dbReference type="SAM" id="Coils"/>
    </source>
</evidence>
<organism evidence="3 4">
    <name type="scientific">Pseudocohnilembus persalinus</name>
    <name type="common">Ciliate</name>
    <dbReference type="NCBI Taxonomy" id="266149"/>
    <lineage>
        <taxon>Eukaryota</taxon>
        <taxon>Sar</taxon>
        <taxon>Alveolata</taxon>
        <taxon>Ciliophora</taxon>
        <taxon>Intramacronucleata</taxon>
        <taxon>Oligohymenophorea</taxon>
        <taxon>Scuticociliatia</taxon>
        <taxon>Philasterida</taxon>
        <taxon>Pseudocohnilembidae</taxon>
        <taxon>Pseudocohnilembus</taxon>
    </lineage>
</organism>
<sequence>MEIKGSNLQNPDHFILLKDRKMVVLNLNYKGMQGQLFYEIWDLQKQSIIKQGKYDITGVNFISQFHKYKEDLVCVLCSRDGAREIVIYDFYENKKENFCQTLPYKDYQVKSLSQIQQLIPVPTQEKMILIEKVFLENDVYDEDTPQYYMFMHIKIIDKNFNSQLSNSFAEFSVRRDYSQEQEEIVVLKGNEQCLIIADQTNGEVMLWDFIKYPHQPVYLSFDCTDYKFKYVYFECTISNSCKYSNENEENDKQIYQQFIQQIQVNNENSKENVKQILSNNKEYNSEDFNNNNDIQEQFSNSSDNFEQELNNNSESHKNQKNRFFHVKTPSYIAESKNVTPYQQNQKNNEKLKDISQSQPIQQIKQSLNFRQEQIADYKKGKNETQKQSDLNDKLIQSSYQNSNNNKQLDQYERIQQQNYQKLINNYKQMSIKEEQKKNSHNNIMDSPLIQKIKQRDQNSGQF</sequence>
<dbReference type="InParanoid" id="A0A0V0R8Z1"/>
<dbReference type="AlphaFoldDB" id="A0A0V0R8Z1"/>
<dbReference type="Proteomes" id="UP000054937">
    <property type="component" value="Unassembled WGS sequence"/>
</dbReference>